<comment type="catalytic activity">
    <reaction evidence="4">
        <text>a 2-demethylmenaquinol + S-adenosyl-L-methionine = a menaquinol + S-adenosyl-L-homocysteine + H(+)</text>
        <dbReference type="Rhea" id="RHEA:42640"/>
        <dbReference type="Rhea" id="RHEA-COMP:9539"/>
        <dbReference type="Rhea" id="RHEA-COMP:9563"/>
        <dbReference type="ChEBI" id="CHEBI:15378"/>
        <dbReference type="ChEBI" id="CHEBI:18151"/>
        <dbReference type="ChEBI" id="CHEBI:55437"/>
        <dbReference type="ChEBI" id="CHEBI:57856"/>
        <dbReference type="ChEBI" id="CHEBI:59789"/>
        <dbReference type="EC" id="2.1.1.163"/>
    </reaction>
</comment>
<dbReference type="EMBL" id="CP017812">
    <property type="protein sequence ID" value="AOZ73156.1"/>
    <property type="molecule type" value="Genomic_DNA"/>
</dbReference>
<organism evidence="5 6">
    <name type="scientific">Boudabousia tangfeifanii</name>
    <dbReference type="NCBI Taxonomy" id="1912795"/>
    <lineage>
        <taxon>Bacteria</taxon>
        <taxon>Bacillati</taxon>
        <taxon>Actinomycetota</taxon>
        <taxon>Actinomycetes</taxon>
        <taxon>Actinomycetales</taxon>
        <taxon>Actinomycetaceae</taxon>
        <taxon>Boudabousia</taxon>
    </lineage>
</organism>
<protein>
    <recommendedName>
        <fullName evidence="4">Demethylmenaquinone methyltransferase</fullName>
        <ecNumber evidence="4">2.1.1.163</ecNumber>
    </recommendedName>
</protein>
<keyword evidence="4" id="KW-0474">Menaquinone biosynthesis</keyword>
<dbReference type="Pfam" id="PF01209">
    <property type="entry name" value="Ubie_methyltran"/>
    <property type="match status" value="1"/>
</dbReference>
<evidence type="ECO:0000256" key="4">
    <source>
        <dbReference type="HAMAP-Rule" id="MF_01813"/>
    </source>
</evidence>
<evidence type="ECO:0000313" key="5">
    <source>
        <dbReference type="EMBL" id="AOZ73156.1"/>
    </source>
</evidence>
<keyword evidence="3 4" id="KW-0949">S-adenosyl-L-methionine</keyword>
<comment type="pathway">
    <text evidence="4">Quinol/quinone metabolism; menaquinone biosynthesis; menaquinol from 1,4-dihydroxy-2-naphthoate: step 2/2.</text>
</comment>
<dbReference type="AlphaFoldDB" id="A0A1D9MLI5"/>
<comment type="similarity">
    <text evidence="4">Belongs to the class I-like SAM-binding methyltransferase superfamily. MenG/UbiE family.</text>
</comment>
<dbReference type="NCBIfam" id="TIGR01934">
    <property type="entry name" value="MenG_MenH_UbiE"/>
    <property type="match status" value="1"/>
</dbReference>
<dbReference type="UniPathway" id="UPA00079">
    <property type="reaction ID" value="UER00169"/>
</dbReference>
<dbReference type="GO" id="GO:0009234">
    <property type="term" value="P:menaquinone biosynthetic process"/>
    <property type="evidence" value="ECO:0007669"/>
    <property type="project" value="UniProtKB-UniRule"/>
</dbReference>
<dbReference type="Proteomes" id="UP000176288">
    <property type="component" value="Chromosome"/>
</dbReference>
<dbReference type="GO" id="GO:0043770">
    <property type="term" value="F:demethylmenaquinone methyltransferase activity"/>
    <property type="evidence" value="ECO:0007669"/>
    <property type="project" value="UniProtKB-UniRule"/>
</dbReference>
<dbReference type="HAMAP" id="MF_01813">
    <property type="entry name" value="MenG_UbiE_methyltr"/>
    <property type="match status" value="1"/>
</dbReference>
<proteinExistence type="inferred from homology"/>
<feature type="binding site" evidence="4">
    <location>
        <begin position="104"/>
        <end position="105"/>
    </location>
    <ligand>
        <name>S-adenosyl-L-methionine</name>
        <dbReference type="ChEBI" id="CHEBI:59789"/>
    </ligand>
</feature>
<dbReference type="SUPFAM" id="SSF53335">
    <property type="entry name" value="S-adenosyl-L-methionine-dependent methyltransferases"/>
    <property type="match status" value="1"/>
</dbReference>
<dbReference type="EC" id="2.1.1.163" evidence="4"/>
<dbReference type="InterPro" id="IPR004033">
    <property type="entry name" value="UbiE/COQ5_MeTrFase"/>
</dbReference>
<comment type="function">
    <text evidence="4">Methyltransferase required for the conversion of demethylmenaquinol (DMKH2) to menaquinol (MKH2).</text>
</comment>
<dbReference type="Gene3D" id="3.40.50.150">
    <property type="entry name" value="Vaccinia Virus protein VP39"/>
    <property type="match status" value="1"/>
</dbReference>
<reference evidence="5 6" key="1">
    <citation type="submission" date="2016-10" db="EMBL/GenBank/DDBJ databases">
        <title>Actinomyces aegypiusis sp. nov., isolated from the Aegypius monachus in Qinghai Tibet Plateau China.</title>
        <authorList>
            <person name="Wang Y."/>
        </authorList>
    </citation>
    <scope>NUCLEOTIDE SEQUENCE [LARGE SCALE GENOMIC DNA]</scope>
    <source>
        <strain evidence="5 6">VUL4_3</strain>
    </source>
</reference>
<evidence type="ECO:0000256" key="3">
    <source>
        <dbReference type="ARBA" id="ARBA00022691"/>
    </source>
</evidence>
<dbReference type="InterPro" id="IPR023576">
    <property type="entry name" value="UbiE/COQ5_MeTrFase_CS"/>
</dbReference>
<sequence length="236" mass="25866">MEPTATVSDKDPNQVAKMFDSIAPNYDLANDLMTFGMDRVWRRAVRQALRLRPDEDVLDLAAGTGTSSADLATTGARVVGGDISTGMLAVARKAHPELEFIEADATNLDLPDNSFDAVTISFGLRNVNDTQAALKEMLRVTKPGGRIVICEFSQPPFKPFALTYRWYLKNVLGRLAGLVQSNDSAYDYLAESILAWPDQAELSQLMYEAGWSQVGFRNLTGGIVALHRAVKPVENN</sequence>
<keyword evidence="1 4" id="KW-0489">Methyltransferase</keyword>
<dbReference type="GO" id="GO:0032259">
    <property type="term" value="P:methylation"/>
    <property type="evidence" value="ECO:0007669"/>
    <property type="project" value="UniProtKB-KW"/>
</dbReference>
<dbReference type="NCBIfam" id="NF001244">
    <property type="entry name" value="PRK00216.1-5"/>
    <property type="match status" value="1"/>
</dbReference>
<evidence type="ECO:0000256" key="2">
    <source>
        <dbReference type="ARBA" id="ARBA00022679"/>
    </source>
</evidence>
<dbReference type="PROSITE" id="PS51608">
    <property type="entry name" value="SAM_MT_UBIE"/>
    <property type="match status" value="1"/>
</dbReference>
<name>A0A1D9MLI5_9ACTO</name>
<dbReference type="STRING" id="1912795.BK816_07500"/>
<feature type="binding site" evidence="4">
    <location>
        <position position="82"/>
    </location>
    <ligand>
        <name>S-adenosyl-L-methionine</name>
        <dbReference type="ChEBI" id="CHEBI:59789"/>
    </ligand>
</feature>
<dbReference type="KEGG" id="avu:BK816_07500"/>
<dbReference type="OrthoDB" id="9808140at2"/>
<keyword evidence="6" id="KW-1185">Reference proteome</keyword>
<feature type="binding site" evidence="4">
    <location>
        <position position="121"/>
    </location>
    <ligand>
        <name>S-adenosyl-L-methionine</name>
        <dbReference type="ChEBI" id="CHEBI:59789"/>
    </ligand>
</feature>
<evidence type="ECO:0000313" key="6">
    <source>
        <dbReference type="Proteomes" id="UP000176288"/>
    </source>
</evidence>
<gene>
    <name evidence="4" type="primary">menG</name>
    <name evidence="5" type="ORF">BK816_07500</name>
</gene>
<dbReference type="PANTHER" id="PTHR43591:SF24">
    <property type="entry name" value="2-METHOXY-6-POLYPRENYL-1,4-BENZOQUINOL METHYLASE, MITOCHONDRIAL"/>
    <property type="match status" value="1"/>
</dbReference>
<keyword evidence="2 4" id="KW-0808">Transferase</keyword>
<dbReference type="PANTHER" id="PTHR43591">
    <property type="entry name" value="METHYLTRANSFERASE"/>
    <property type="match status" value="1"/>
</dbReference>
<evidence type="ECO:0000256" key="1">
    <source>
        <dbReference type="ARBA" id="ARBA00022603"/>
    </source>
</evidence>
<dbReference type="PROSITE" id="PS01184">
    <property type="entry name" value="UBIE_2"/>
    <property type="match status" value="1"/>
</dbReference>
<dbReference type="InterPro" id="IPR029063">
    <property type="entry name" value="SAM-dependent_MTases_sf"/>
</dbReference>
<accession>A0A1D9MLI5</accession>
<feature type="binding site" evidence="4">
    <location>
        <position position="64"/>
    </location>
    <ligand>
        <name>S-adenosyl-L-methionine</name>
        <dbReference type="ChEBI" id="CHEBI:59789"/>
    </ligand>
</feature>
<dbReference type="CDD" id="cd02440">
    <property type="entry name" value="AdoMet_MTases"/>
    <property type="match status" value="1"/>
</dbReference>